<reference evidence="4 5" key="1">
    <citation type="journal article" date="2013" name="Genome Announc.">
        <title>Genome Sequence of Moraxella macacae 0408225, a Novel Bacterial Species Isolated from a Cynomolgus Macaque with Epistaxis.</title>
        <authorList>
            <person name="Ladner J.T."/>
            <person name="Whitehouse C.A."/>
            <person name="Koroleva G.I."/>
            <person name="Palacios G.F."/>
        </authorList>
    </citation>
    <scope>NUCLEOTIDE SEQUENCE [LARGE SCALE GENOMIC DNA]</scope>
    <source>
        <strain evidence="4 5">0408225</strain>
    </source>
</reference>
<keyword evidence="5" id="KW-1185">Reference proteome</keyword>
<accession>L2F779</accession>
<dbReference type="Gene3D" id="3.30.1330.60">
    <property type="entry name" value="OmpA-like domain"/>
    <property type="match status" value="1"/>
</dbReference>
<evidence type="ECO:0000313" key="5">
    <source>
        <dbReference type="Proteomes" id="UP000023795"/>
    </source>
</evidence>
<sequence length="230" mass="26851">MLNALLGKITDKKDDGEQWLPISDLMSGLMILFFFIAISLILETQKVVISYEENQRAIYNALMQEFQKDLPTLGAEIDPKTLTFIFKNPEILFETGKSNLKPSYQQTLNNFFPRYMKVVYQYKHAIQEIRIEGHTSSEWTAGVDEHTAYFENMRLSQDRTRAVLQYVYYIRGIEQYRPWIKQNLASVGLSSSKAIVINKQEDKEQSKRVTFRIITNADEQLQNLAKEYAR</sequence>
<dbReference type="STRING" id="1230338.MOMA_00970"/>
<evidence type="ECO:0000256" key="1">
    <source>
        <dbReference type="PROSITE-ProRule" id="PRU00473"/>
    </source>
</evidence>
<evidence type="ECO:0000256" key="2">
    <source>
        <dbReference type="SAM" id="Phobius"/>
    </source>
</evidence>
<dbReference type="AlphaFoldDB" id="L2F779"/>
<proteinExistence type="predicted"/>
<dbReference type="GO" id="GO:0016020">
    <property type="term" value="C:membrane"/>
    <property type="evidence" value="ECO:0007669"/>
    <property type="project" value="UniProtKB-UniRule"/>
</dbReference>
<dbReference type="InterPro" id="IPR050330">
    <property type="entry name" value="Bact_OuterMem_StrucFunc"/>
</dbReference>
<evidence type="ECO:0000259" key="3">
    <source>
        <dbReference type="PROSITE" id="PS51123"/>
    </source>
</evidence>
<protein>
    <recommendedName>
        <fullName evidence="3">OmpA-like domain-containing protein</fullName>
    </recommendedName>
</protein>
<name>L2F779_9GAMM</name>
<keyword evidence="2" id="KW-0812">Transmembrane</keyword>
<keyword evidence="2" id="KW-1133">Transmembrane helix</keyword>
<dbReference type="SUPFAM" id="SSF103088">
    <property type="entry name" value="OmpA-like"/>
    <property type="match status" value="1"/>
</dbReference>
<dbReference type="Pfam" id="PF00691">
    <property type="entry name" value="OmpA"/>
    <property type="match status" value="1"/>
</dbReference>
<dbReference type="PROSITE" id="PS51123">
    <property type="entry name" value="OMPA_2"/>
    <property type="match status" value="1"/>
</dbReference>
<dbReference type="RefSeq" id="WP_009501338.1">
    <property type="nucleotide sequence ID" value="NZ_ANIN01000001.1"/>
</dbReference>
<keyword evidence="1 2" id="KW-0472">Membrane</keyword>
<organism evidence="4 5">
    <name type="scientific">Moraxella macacae 0408225</name>
    <dbReference type="NCBI Taxonomy" id="1230338"/>
    <lineage>
        <taxon>Bacteria</taxon>
        <taxon>Pseudomonadati</taxon>
        <taxon>Pseudomonadota</taxon>
        <taxon>Gammaproteobacteria</taxon>
        <taxon>Moraxellales</taxon>
        <taxon>Moraxellaceae</taxon>
        <taxon>Moraxella</taxon>
    </lineage>
</organism>
<dbReference type="PANTHER" id="PTHR30329:SF21">
    <property type="entry name" value="LIPOPROTEIN YIAD-RELATED"/>
    <property type="match status" value="1"/>
</dbReference>
<dbReference type="eggNOG" id="COG2885">
    <property type="taxonomic scope" value="Bacteria"/>
</dbReference>
<evidence type="ECO:0000313" key="4">
    <source>
        <dbReference type="EMBL" id="ELA08939.1"/>
    </source>
</evidence>
<dbReference type="PATRIC" id="fig|1230338.3.peg.212"/>
<gene>
    <name evidence="4" type="ORF">MOMA_00970</name>
</gene>
<dbReference type="InterPro" id="IPR006665">
    <property type="entry name" value="OmpA-like"/>
</dbReference>
<feature type="transmembrane region" description="Helical" evidence="2">
    <location>
        <begin position="20"/>
        <end position="42"/>
    </location>
</feature>
<dbReference type="PANTHER" id="PTHR30329">
    <property type="entry name" value="STATOR ELEMENT OF FLAGELLAR MOTOR COMPLEX"/>
    <property type="match status" value="1"/>
</dbReference>
<dbReference type="EMBL" id="ANIN01000001">
    <property type="protein sequence ID" value="ELA08939.1"/>
    <property type="molecule type" value="Genomic_DNA"/>
</dbReference>
<feature type="domain" description="OmpA-like" evidence="3">
    <location>
        <begin position="80"/>
        <end position="217"/>
    </location>
</feature>
<dbReference type="Proteomes" id="UP000023795">
    <property type="component" value="Unassembled WGS sequence"/>
</dbReference>
<comment type="caution">
    <text evidence="4">The sequence shown here is derived from an EMBL/GenBank/DDBJ whole genome shotgun (WGS) entry which is preliminary data.</text>
</comment>
<dbReference type="InterPro" id="IPR036737">
    <property type="entry name" value="OmpA-like_sf"/>
</dbReference>